<dbReference type="Bgee" id="ENSGACG00000001234">
    <property type="expression patterns" value="Expressed in embryo and 13 other cell types or tissues"/>
</dbReference>
<name>G3N8H0_GASAC</name>
<evidence type="ECO:0000313" key="12">
    <source>
        <dbReference type="Proteomes" id="UP000007635"/>
    </source>
</evidence>
<dbReference type="SUPFAM" id="SSF48208">
    <property type="entry name" value="Six-hairpin glycosidases"/>
    <property type="match status" value="1"/>
</dbReference>
<dbReference type="eggNOG" id="ENOG502QSDA">
    <property type="taxonomic scope" value="Eukaryota"/>
</dbReference>
<dbReference type="Proteomes" id="UP000007635">
    <property type="component" value="Chromosome XII"/>
</dbReference>
<proteinExistence type="inferred from homology"/>
<dbReference type="InterPro" id="IPR010819">
    <property type="entry name" value="AGE/CE"/>
</dbReference>
<dbReference type="GO" id="GO:0050121">
    <property type="term" value="F:N-acylglucosamine 2-epimerase activity"/>
    <property type="evidence" value="ECO:0007669"/>
    <property type="project" value="UniProtKB-EC"/>
</dbReference>
<dbReference type="InterPro" id="IPR008928">
    <property type="entry name" value="6-hairpin_glycosidase_sf"/>
</dbReference>
<dbReference type="PANTHER" id="PTHR15108">
    <property type="entry name" value="N-ACYLGLUCOSAMINE-2-EPIMERASE"/>
    <property type="match status" value="1"/>
</dbReference>
<reference evidence="11" key="3">
    <citation type="submission" date="2025-09" db="UniProtKB">
        <authorList>
            <consortium name="Ensembl"/>
        </authorList>
    </citation>
    <scope>IDENTIFICATION</scope>
</reference>
<dbReference type="STRING" id="69293.ENSGACP00000001605"/>
<dbReference type="GeneTree" id="ENSGT00390000013740"/>
<dbReference type="GO" id="GO:0019262">
    <property type="term" value="P:N-acetylneuraminate catabolic process"/>
    <property type="evidence" value="ECO:0007669"/>
    <property type="project" value="UniProtKB-UniPathway"/>
</dbReference>
<dbReference type="EC" id="5.1.3.8" evidence="3"/>
<dbReference type="AlphaFoldDB" id="G3N8H0"/>
<accession>G3N8H0</accession>
<evidence type="ECO:0000256" key="5">
    <source>
        <dbReference type="ARBA" id="ARBA00023235"/>
    </source>
</evidence>
<comment type="catalytic activity">
    <reaction evidence="9">
        <text>an N-acyl-D-glucosamine = an N-acyl-D-mannosamine</text>
        <dbReference type="Rhea" id="RHEA:19033"/>
        <dbReference type="ChEBI" id="CHEBI:16062"/>
        <dbReference type="ChEBI" id="CHEBI:17274"/>
        <dbReference type="EC" id="5.1.3.8"/>
    </reaction>
    <physiologicalReaction direction="left-to-right" evidence="9">
        <dbReference type="Rhea" id="RHEA:19034"/>
    </physiologicalReaction>
    <physiologicalReaction direction="right-to-left" evidence="9">
        <dbReference type="Rhea" id="RHEA:19035"/>
    </physiologicalReaction>
</comment>
<dbReference type="InterPro" id="IPR012341">
    <property type="entry name" value="6hp_glycosidase-like_sf"/>
</dbReference>
<keyword evidence="12" id="KW-1185">Reference proteome</keyword>
<reference evidence="11 12" key="1">
    <citation type="journal article" date="2021" name="G3 (Bethesda)">
        <title>Improved contiguity of the threespine stickleback genome using long-read sequencing.</title>
        <authorList>
            <person name="Nath S."/>
            <person name="Shaw D.E."/>
            <person name="White M.A."/>
        </authorList>
    </citation>
    <scope>NUCLEOTIDE SEQUENCE [LARGE SCALE GENOMIC DNA]</scope>
    <source>
        <strain evidence="11 12">Lake Benthic</strain>
    </source>
</reference>
<comment type="pathway">
    <text evidence="1">Amino-sugar metabolism; N-acetylneuraminate degradation.</text>
</comment>
<dbReference type="InParanoid" id="G3N8H0"/>
<reference evidence="11" key="2">
    <citation type="submission" date="2025-08" db="UniProtKB">
        <authorList>
            <consortium name="Ensembl"/>
        </authorList>
    </citation>
    <scope>IDENTIFICATION</scope>
</reference>
<evidence type="ECO:0000256" key="9">
    <source>
        <dbReference type="ARBA" id="ARBA00034243"/>
    </source>
</evidence>
<organism evidence="11 12">
    <name type="scientific">Gasterosteus aculeatus aculeatus</name>
    <name type="common">three-spined stickleback</name>
    <dbReference type="NCBI Taxonomy" id="481459"/>
    <lineage>
        <taxon>Eukaryota</taxon>
        <taxon>Metazoa</taxon>
        <taxon>Chordata</taxon>
        <taxon>Craniata</taxon>
        <taxon>Vertebrata</taxon>
        <taxon>Euteleostomi</taxon>
        <taxon>Actinopterygii</taxon>
        <taxon>Neopterygii</taxon>
        <taxon>Teleostei</taxon>
        <taxon>Neoteleostei</taxon>
        <taxon>Acanthomorphata</taxon>
        <taxon>Eupercaria</taxon>
        <taxon>Perciformes</taxon>
        <taxon>Cottioidei</taxon>
        <taxon>Gasterosteales</taxon>
        <taxon>Gasterosteidae</taxon>
        <taxon>Gasterosteus</taxon>
    </lineage>
</organism>
<evidence type="ECO:0000256" key="7">
    <source>
        <dbReference type="ARBA" id="ARBA00031909"/>
    </source>
</evidence>
<evidence type="ECO:0000313" key="11">
    <source>
        <dbReference type="Ensembl" id="ENSGACP00000001605.2"/>
    </source>
</evidence>
<dbReference type="UniPathway" id="UPA00629"/>
<sequence>MTDGSPGARRAGGELLQDGLFFTACPYLDPEVWMYCRLYRTMERFRRPEILEAAKAGGAFLRRFARVSSGQWKCAFCLTRDGKAVKIQRTVFSECFYLLAMDELSRVTADEGMQLEAEQMMEQLIHWVRVDSSGLGRPQLPGDFPTNSMAVPMMLLCLVHQLSEGRGQEVAHKYSELTGWCVQQILQHVQRDGTAVLENVSLQGGELPGCLGRLQNPGHALEAGWFLLQLSAQQQDSELQRTAINKFVELPFQSGWDNGHGGLFYFLDVDGHCPTQLEWNMKLWWPHCEALIAFLMAYSQTKKPELLQRFSQVYEYTFNHFPDADSGEWFGYLTQEGKPALDLKGGPFKGFFHVPRCLYMCELMLDDLLANRD</sequence>
<evidence type="ECO:0000256" key="8">
    <source>
        <dbReference type="ARBA" id="ARBA00033215"/>
    </source>
</evidence>
<comment type="subunit">
    <text evidence="10">Homodimer. Forms a heterodimer with renin and inhibits its activity.</text>
</comment>
<dbReference type="FunFam" id="1.50.10.10:FF:000021">
    <property type="entry name" value="N-acylglucosamine 2-epimerase"/>
    <property type="match status" value="1"/>
</dbReference>
<dbReference type="OMA" id="QPYNIFS"/>
<evidence type="ECO:0000256" key="2">
    <source>
        <dbReference type="ARBA" id="ARBA00008558"/>
    </source>
</evidence>
<keyword evidence="5" id="KW-0413">Isomerase</keyword>
<dbReference type="Pfam" id="PF07221">
    <property type="entry name" value="GlcNAc_2-epim"/>
    <property type="match status" value="1"/>
</dbReference>
<evidence type="ECO:0000256" key="1">
    <source>
        <dbReference type="ARBA" id="ARBA00004878"/>
    </source>
</evidence>
<dbReference type="FunCoup" id="G3N8H0">
    <property type="interactions" value="97"/>
</dbReference>
<evidence type="ECO:0000256" key="10">
    <source>
        <dbReference type="ARBA" id="ARBA00046544"/>
    </source>
</evidence>
<protein>
    <recommendedName>
        <fullName evidence="4">N-acylglucosamine 2-epimerase</fullName>
        <ecNumber evidence="3">5.1.3.8</ecNumber>
    </recommendedName>
    <alternativeName>
        <fullName evidence="8">GlcNAc 2-epimerase</fullName>
    </alternativeName>
    <alternativeName>
        <fullName evidence="6">N-acetyl-D-glucosamine 2-epimerase</fullName>
    </alternativeName>
    <alternativeName>
        <fullName evidence="7">Renin-binding protein</fullName>
    </alternativeName>
</protein>
<evidence type="ECO:0000256" key="4">
    <source>
        <dbReference type="ARBA" id="ARBA00014959"/>
    </source>
</evidence>
<dbReference type="GO" id="GO:0005975">
    <property type="term" value="P:carbohydrate metabolic process"/>
    <property type="evidence" value="ECO:0007669"/>
    <property type="project" value="InterPro"/>
</dbReference>
<evidence type="ECO:0000256" key="6">
    <source>
        <dbReference type="ARBA" id="ARBA00031608"/>
    </source>
</evidence>
<comment type="similarity">
    <text evidence="2">Belongs to the N-acylglucosamine 2-epimerase family.</text>
</comment>
<dbReference type="Gene3D" id="1.50.10.10">
    <property type="match status" value="1"/>
</dbReference>
<dbReference type="Ensembl" id="ENSGACT00000001606.2">
    <property type="protein sequence ID" value="ENSGACP00000001605.2"/>
    <property type="gene ID" value="ENSGACG00000001234.2"/>
</dbReference>
<evidence type="ECO:0000256" key="3">
    <source>
        <dbReference type="ARBA" id="ARBA00013176"/>
    </source>
</evidence>